<dbReference type="InterPro" id="IPR036864">
    <property type="entry name" value="Zn2-C6_fun-type_DNA-bd_sf"/>
</dbReference>
<dbReference type="PROSITE" id="PS50048">
    <property type="entry name" value="ZN2_CY6_FUNGAL_2"/>
    <property type="match status" value="1"/>
</dbReference>
<dbReference type="SUPFAM" id="SSF57701">
    <property type="entry name" value="Zn2/Cys6 DNA-binding domain"/>
    <property type="match status" value="1"/>
</dbReference>
<keyword evidence="7" id="KW-1185">Reference proteome</keyword>
<comment type="caution">
    <text evidence="6">The sequence shown here is derived from an EMBL/GenBank/DDBJ whole genome shotgun (WGS) entry which is preliminary data.</text>
</comment>
<dbReference type="Gene3D" id="4.10.240.10">
    <property type="entry name" value="Zn(2)-C6 fungal-type DNA-binding domain"/>
    <property type="match status" value="1"/>
</dbReference>
<dbReference type="Pfam" id="PF04082">
    <property type="entry name" value="Fungal_trans"/>
    <property type="match status" value="1"/>
</dbReference>
<keyword evidence="2" id="KW-0479">Metal-binding</keyword>
<dbReference type="STRING" id="1081102.A0A167XXN2"/>
<accession>A0A167XXN2</accession>
<feature type="region of interest" description="Disordered" evidence="4">
    <location>
        <begin position="678"/>
        <end position="716"/>
    </location>
</feature>
<dbReference type="Pfam" id="PF00172">
    <property type="entry name" value="Zn_clus"/>
    <property type="match status" value="1"/>
</dbReference>
<evidence type="ECO:0000259" key="5">
    <source>
        <dbReference type="PROSITE" id="PS50048"/>
    </source>
</evidence>
<dbReference type="PANTHER" id="PTHR31001:SF50">
    <property type="entry name" value="ZN(II)2CYS6 TRANSCRIPTION FACTOR (EUROFUNG)"/>
    <property type="match status" value="1"/>
</dbReference>
<dbReference type="InterPro" id="IPR007219">
    <property type="entry name" value="XnlR_reg_dom"/>
</dbReference>
<evidence type="ECO:0000256" key="1">
    <source>
        <dbReference type="ARBA" id="ARBA00004123"/>
    </source>
</evidence>
<dbReference type="GO" id="GO:0005634">
    <property type="term" value="C:nucleus"/>
    <property type="evidence" value="ECO:0007669"/>
    <property type="project" value="UniProtKB-SubCell"/>
</dbReference>
<dbReference type="GO" id="GO:0000981">
    <property type="term" value="F:DNA-binding transcription factor activity, RNA polymerase II-specific"/>
    <property type="evidence" value="ECO:0007669"/>
    <property type="project" value="InterPro"/>
</dbReference>
<feature type="region of interest" description="Disordered" evidence="4">
    <location>
        <begin position="94"/>
        <end position="143"/>
    </location>
</feature>
<dbReference type="EMBL" id="AZHD01000003">
    <property type="protein sequence ID" value="OAA65545.1"/>
    <property type="molecule type" value="Genomic_DNA"/>
</dbReference>
<sequence length="716" mass="77901">MEQQASNKLIEPNNTTLPGNRTTIPQLNCELCRERKVKCDKLEPCTTCMSAGVACVPVHRLRRPRGRHVRRSVAVDEDVKRRIRRLEALIDHAGPAASRSDETVVVPLRSSQSSDRGACASPSAIKACRPGSADEGEPEKGAPLVQCPDDFWADLAEEIHGLRDVIESGQDEAEDGTAETPDAEHAGSLHRGISVLGLSGSSTNELFPLDGMDCSQASVTHNRDLARRLCQVYLDQVDPITKILHRPSIAKLMLRGDDYLNYPDGHVSVEALRAAVMYAAACSMTDRQCGSLLSADKPRLVAGCRRACEGALERADLLTTRDITALQAFVLYLVGRRTEECSRAVWTLLAVAVRVAKAQSLHVDTPTPSHCSRDRRGRRHETFFAQQMRRRLWLTICLLDVQAAFGMTSQPLVGVDEAVASFQLPAHINDADFGPDTRNPVADREGLTDTTYSTIKYKLQHFGRLTHFAPPQPQRGPVEGAHRDTANDGAALDRRTAHEALADQFQHDILRLRVAPGSRPPPARVRGDTALLRASATVLEQAMLMHTDPRGEGFRWAITVPWHALAIAVAECYLCTDADLLRTVWPVLEASYRHYEAAIARVQGGALRGPLRKLMACTRQKVGPVVGGPIVGPIVQGRGCVISNQDDDDDDNDDSANRSSKAVAPCLVLDSHVDTVARRPAAKPSADISSKSADTVADAPGSSLRPRTASLPGVHK</sequence>
<dbReference type="AlphaFoldDB" id="A0A167XXN2"/>
<evidence type="ECO:0000256" key="4">
    <source>
        <dbReference type="SAM" id="MobiDB-lite"/>
    </source>
</evidence>
<reference evidence="6 7" key="1">
    <citation type="journal article" date="2016" name="Genome Biol. Evol.">
        <title>Divergent and convergent evolution of fungal pathogenicity.</title>
        <authorList>
            <person name="Shang Y."/>
            <person name="Xiao G."/>
            <person name="Zheng P."/>
            <person name="Cen K."/>
            <person name="Zhan S."/>
            <person name="Wang C."/>
        </authorList>
    </citation>
    <scope>NUCLEOTIDE SEQUENCE [LARGE SCALE GENOMIC DNA]</scope>
    <source>
        <strain evidence="6 7">RCEF 264</strain>
    </source>
</reference>
<organism evidence="6 7">
    <name type="scientific">Niveomyces insectorum RCEF 264</name>
    <dbReference type="NCBI Taxonomy" id="1081102"/>
    <lineage>
        <taxon>Eukaryota</taxon>
        <taxon>Fungi</taxon>
        <taxon>Dikarya</taxon>
        <taxon>Ascomycota</taxon>
        <taxon>Pezizomycotina</taxon>
        <taxon>Sordariomycetes</taxon>
        <taxon>Hypocreomycetidae</taxon>
        <taxon>Hypocreales</taxon>
        <taxon>Cordycipitaceae</taxon>
        <taxon>Niveomyces</taxon>
    </lineage>
</organism>
<dbReference type="GO" id="GO:0008270">
    <property type="term" value="F:zinc ion binding"/>
    <property type="evidence" value="ECO:0007669"/>
    <property type="project" value="InterPro"/>
</dbReference>
<evidence type="ECO:0000313" key="7">
    <source>
        <dbReference type="Proteomes" id="UP000076874"/>
    </source>
</evidence>
<comment type="subcellular location">
    <subcellularLocation>
        <location evidence="1">Nucleus</location>
    </subcellularLocation>
</comment>
<dbReference type="GO" id="GO:0006351">
    <property type="term" value="P:DNA-templated transcription"/>
    <property type="evidence" value="ECO:0007669"/>
    <property type="project" value="InterPro"/>
</dbReference>
<dbReference type="CDD" id="cd12148">
    <property type="entry name" value="fungal_TF_MHR"/>
    <property type="match status" value="1"/>
</dbReference>
<dbReference type="InterPro" id="IPR001138">
    <property type="entry name" value="Zn2Cys6_DnaBD"/>
</dbReference>
<evidence type="ECO:0000256" key="2">
    <source>
        <dbReference type="ARBA" id="ARBA00022723"/>
    </source>
</evidence>
<evidence type="ECO:0000313" key="6">
    <source>
        <dbReference type="EMBL" id="OAA65545.1"/>
    </source>
</evidence>
<evidence type="ECO:0000256" key="3">
    <source>
        <dbReference type="ARBA" id="ARBA00023242"/>
    </source>
</evidence>
<dbReference type="SMART" id="SM00906">
    <property type="entry name" value="Fungal_trans"/>
    <property type="match status" value="1"/>
</dbReference>
<keyword evidence="3" id="KW-0539">Nucleus</keyword>
<proteinExistence type="predicted"/>
<protein>
    <submittedName>
        <fullName evidence="6">Transcription factor</fullName>
    </submittedName>
</protein>
<dbReference type="SMART" id="SM00066">
    <property type="entry name" value="GAL4"/>
    <property type="match status" value="1"/>
</dbReference>
<feature type="compositionally biased region" description="Acidic residues" evidence="4">
    <location>
        <begin position="645"/>
        <end position="654"/>
    </location>
</feature>
<dbReference type="InterPro" id="IPR050613">
    <property type="entry name" value="Sec_Metabolite_Reg"/>
</dbReference>
<feature type="region of interest" description="Disordered" evidence="4">
    <location>
        <begin position="1"/>
        <end position="20"/>
    </location>
</feature>
<dbReference type="CDD" id="cd00067">
    <property type="entry name" value="GAL4"/>
    <property type="match status" value="1"/>
</dbReference>
<dbReference type="PANTHER" id="PTHR31001">
    <property type="entry name" value="UNCHARACTERIZED TRANSCRIPTIONAL REGULATORY PROTEIN"/>
    <property type="match status" value="1"/>
</dbReference>
<feature type="domain" description="Zn(2)-C6 fungal-type" evidence="5">
    <location>
        <begin position="28"/>
        <end position="56"/>
    </location>
</feature>
<feature type="region of interest" description="Disordered" evidence="4">
    <location>
        <begin position="641"/>
        <end position="660"/>
    </location>
</feature>
<gene>
    <name evidence="6" type="ORF">SPI_02332</name>
</gene>
<dbReference type="Proteomes" id="UP000076874">
    <property type="component" value="Unassembled WGS sequence"/>
</dbReference>
<name>A0A167XXN2_9HYPO</name>
<dbReference type="GO" id="GO:0003677">
    <property type="term" value="F:DNA binding"/>
    <property type="evidence" value="ECO:0007669"/>
    <property type="project" value="InterPro"/>
</dbReference>
<dbReference type="OrthoDB" id="424974at2759"/>